<reference evidence="5" key="1">
    <citation type="submission" date="2020-08" db="EMBL/GenBank/DDBJ databases">
        <title>Genome sequencing and assembly of the red palm weevil Rhynchophorus ferrugineus.</title>
        <authorList>
            <person name="Dias G.B."/>
            <person name="Bergman C.M."/>
            <person name="Manee M."/>
        </authorList>
    </citation>
    <scope>NUCLEOTIDE SEQUENCE</scope>
    <source>
        <strain evidence="5">AA-2017</strain>
        <tissue evidence="5">Whole larva</tissue>
    </source>
</reference>
<evidence type="ECO:0000256" key="2">
    <source>
        <dbReference type="ARBA" id="ARBA00009072"/>
    </source>
</evidence>
<gene>
    <name evidence="5" type="ORF">GWI33_004507</name>
</gene>
<dbReference type="Pfam" id="PF09751">
    <property type="entry name" value="Es2"/>
    <property type="match status" value="1"/>
</dbReference>
<evidence type="ECO:0000256" key="1">
    <source>
        <dbReference type="ARBA" id="ARBA00004123"/>
    </source>
</evidence>
<sequence length="483" mass="54747">MNSFVENSPGRKALEIMDNVNKEIVFKKPLGIPRKRRKVKVLDEDTYVEQIGNIIQRDYFPDLEKIKAQNEYLDAMEKNDRVKLRELYMKYSGSKPPTERIPSPATFETPASLHNRQEDITLETPQDDNKKDETDPIKCKISLDQYLNTHTSQDNDNFEEILQANEQKHREKFKQFYKAEDSSDNNKTTMLALPSIEQQAALPERPFNVNTWGYRNKNYLMFNPDGQELTKEQELELLSNRQQITYENTRLRLNPFNDLRSKETINELAKTQAKVLDGKIGVDGKELLKPETPNIGGYSFIRSPSPSPSLLGSPLMTWGEIEGTPFRLDGSDTPISRSQGPSFKIAEPPRREQIALALAEKAGEKNRDKKKKALDAQRKQFSSPSPRPNSSSIDRLATMSPAAKKLASSHLKLSVNSDLLRTTYSASPSGFKTPVGTPKTPTPKRSMTPKINLGIKKAETKEVSTDDLLKISLPSRKKASDFF</sequence>
<feature type="region of interest" description="Disordered" evidence="4">
    <location>
        <begin position="322"/>
        <end position="394"/>
    </location>
</feature>
<comment type="similarity">
    <text evidence="2">Belongs to the ESS2 family.</text>
</comment>
<evidence type="ECO:0000256" key="3">
    <source>
        <dbReference type="ARBA" id="ARBA00023242"/>
    </source>
</evidence>
<feature type="compositionally biased region" description="Basic and acidic residues" evidence="4">
    <location>
        <begin position="361"/>
        <end position="378"/>
    </location>
</feature>
<accession>A0A834ILF8</accession>
<feature type="compositionally biased region" description="Low complexity" evidence="4">
    <location>
        <begin position="382"/>
        <end position="392"/>
    </location>
</feature>
<dbReference type="Proteomes" id="UP000625711">
    <property type="component" value="Unassembled WGS sequence"/>
</dbReference>
<keyword evidence="3" id="KW-0539">Nucleus</keyword>
<dbReference type="PANTHER" id="PTHR12940">
    <property type="entry name" value="ES-2 PROTEIN - RELATED"/>
    <property type="match status" value="1"/>
</dbReference>
<feature type="region of interest" description="Disordered" evidence="4">
    <location>
        <begin position="93"/>
        <end position="133"/>
    </location>
</feature>
<dbReference type="GO" id="GO:0071013">
    <property type="term" value="C:catalytic step 2 spliceosome"/>
    <property type="evidence" value="ECO:0007669"/>
    <property type="project" value="TreeGrafter"/>
</dbReference>
<name>A0A834ILF8_RHYFE</name>
<dbReference type="InterPro" id="IPR019148">
    <property type="entry name" value="Nuclear_protein_DGCR14_ESS-2"/>
</dbReference>
<evidence type="ECO:0000256" key="4">
    <source>
        <dbReference type="SAM" id="MobiDB-lite"/>
    </source>
</evidence>
<dbReference type="PANTHER" id="PTHR12940:SF0">
    <property type="entry name" value="SPLICING FACTOR ESS-2 HOMOLOG"/>
    <property type="match status" value="1"/>
</dbReference>
<comment type="caution">
    <text evidence="5">The sequence shown here is derived from an EMBL/GenBank/DDBJ whole genome shotgun (WGS) entry which is preliminary data.</text>
</comment>
<evidence type="ECO:0000313" key="6">
    <source>
        <dbReference type="Proteomes" id="UP000625711"/>
    </source>
</evidence>
<comment type="subcellular location">
    <subcellularLocation>
        <location evidence="1">Nucleus</location>
    </subcellularLocation>
</comment>
<organism evidence="5 6">
    <name type="scientific">Rhynchophorus ferrugineus</name>
    <name type="common">Red palm weevil</name>
    <name type="synonym">Curculio ferrugineus</name>
    <dbReference type="NCBI Taxonomy" id="354439"/>
    <lineage>
        <taxon>Eukaryota</taxon>
        <taxon>Metazoa</taxon>
        <taxon>Ecdysozoa</taxon>
        <taxon>Arthropoda</taxon>
        <taxon>Hexapoda</taxon>
        <taxon>Insecta</taxon>
        <taxon>Pterygota</taxon>
        <taxon>Neoptera</taxon>
        <taxon>Endopterygota</taxon>
        <taxon>Coleoptera</taxon>
        <taxon>Polyphaga</taxon>
        <taxon>Cucujiformia</taxon>
        <taxon>Curculionidae</taxon>
        <taxon>Dryophthorinae</taxon>
        <taxon>Rhynchophorus</taxon>
    </lineage>
</organism>
<dbReference type="OrthoDB" id="19679at2759"/>
<feature type="region of interest" description="Disordered" evidence="4">
    <location>
        <begin position="424"/>
        <end position="449"/>
    </location>
</feature>
<evidence type="ECO:0000313" key="5">
    <source>
        <dbReference type="EMBL" id="KAF7281586.1"/>
    </source>
</evidence>
<proteinExistence type="inferred from homology"/>
<protein>
    <submittedName>
        <fullName evidence="5">Uncharacterized protein</fullName>
    </submittedName>
</protein>
<keyword evidence="6" id="KW-1185">Reference proteome</keyword>
<dbReference type="AlphaFoldDB" id="A0A834ILF8"/>
<dbReference type="EMBL" id="JAACXV010000234">
    <property type="protein sequence ID" value="KAF7281586.1"/>
    <property type="molecule type" value="Genomic_DNA"/>
</dbReference>